<organism evidence="1">
    <name type="scientific">marine sediment metagenome</name>
    <dbReference type="NCBI Taxonomy" id="412755"/>
    <lineage>
        <taxon>unclassified sequences</taxon>
        <taxon>metagenomes</taxon>
        <taxon>ecological metagenomes</taxon>
    </lineage>
</organism>
<accession>X1LAV7</accession>
<feature type="non-terminal residue" evidence="1">
    <location>
        <position position="1"/>
    </location>
</feature>
<gene>
    <name evidence="1" type="ORF">S06H3_18640</name>
</gene>
<comment type="caution">
    <text evidence="1">The sequence shown here is derived from an EMBL/GenBank/DDBJ whole genome shotgun (WGS) entry which is preliminary data.</text>
</comment>
<proteinExistence type="predicted"/>
<protein>
    <submittedName>
        <fullName evidence="1">Uncharacterized protein</fullName>
    </submittedName>
</protein>
<name>X1LAV7_9ZZZZ</name>
<evidence type="ECO:0000313" key="1">
    <source>
        <dbReference type="EMBL" id="GAI16238.1"/>
    </source>
</evidence>
<sequence>SLPEDSRSLFGMLSRRSGYFIGFAESQKTPAVRTFLVNPAQDRGNLLAREVLVTAALVGTGEPISCVAVFDSTGSVNYQQLSEKLGIEASSVDLAESAGANAETLADCADTVDFAIAYGAALA</sequence>
<reference evidence="1" key="1">
    <citation type="journal article" date="2014" name="Front. Microbiol.">
        <title>High frequency of phylogenetically diverse reductive dehalogenase-homologous genes in deep subseafloor sedimentary metagenomes.</title>
        <authorList>
            <person name="Kawai M."/>
            <person name="Futagami T."/>
            <person name="Toyoda A."/>
            <person name="Takaki Y."/>
            <person name="Nishi S."/>
            <person name="Hori S."/>
            <person name="Arai W."/>
            <person name="Tsubouchi T."/>
            <person name="Morono Y."/>
            <person name="Uchiyama I."/>
            <person name="Ito T."/>
            <person name="Fujiyama A."/>
            <person name="Inagaki F."/>
            <person name="Takami H."/>
        </authorList>
    </citation>
    <scope>NUCLEOTIDE SEQUENCE</scope>
    <source>
        <strain evidence="1">Expedition CK06-06</strain>
    </source>
</reference>
<dbReference type="EMBL" id="BARV01009453">
    <property type="protein sequence ID" value="GAI16238.1"/>
    <property type="molecule type" value="Genomic_DNA"/>
</dbReference>
<dbReference type="AlphaFoldDB" id="X1LAV7"/>